<accession>A0A183G4E3</accession>
<sequence length="168" mass="19282">MDGPIPYGMQEDVRNAIGRMKLRKAAGPVGVSMEVWKVPGDCGVNWPTQFSIRVSREGEMQNDWMDNIIVPVFKQKGDAFECSNYRGIKPTSHTMKMYKQQVDSRLREMAIISQEQWGFMPLRGPPQTLPSSLPTEKYEEKGKPEHLTTLAQEKTYDRLPRGYIKGRF</sequence>
<dbReference type="PANTHER" id="PTHR19446">
    <property type="entry name" value="REVERSE TRANSCRIPTASES"/>
    <property type="match status" value="1"/>
</dbReference>
<organism evidence="2 3">
    <name type="scientific">Heligmosomoides polygyrus</name>
    <name type="common">Parasitic roundworm</name>
    <dbReference type="NCBI Taxonomy" id="6339"/>
    <lineage>
        <taxon>Eukaryota</taxon>
        <taxon>Metazoa</taxon>
        <taxon>Ecdysozoa</taxon>
        <taxon>Nematoda</taxon>
        <taxon>Chromadorea</taxon>
        <taxon>Rhabditida</taxon>
        <taxon>Rhabditina</taxon>
        <taxon>Rhabditomorpha</taxon>
        <taxon>Strongyloidea</taxon>
        <taxon>Heligmosomidae</taxon>
        <taxon>Heligmosomoides</taxon>
    </lineage>
</organism>
<protein>
    <submittedName>
        <fullName evidence="1 3">Uncharacterized protein</fullName>
    </submittedName>
</protein>
<dbReference type="OrthoDB" id="6247999at2759"/>
<evidence type="ECO:0000313" key="3">
    <source>
        <dbReference type="WBParaSite" id="HPBE_0001638401-mRNA-1"/>
    </source>
</evidence>
<dbReference type="EMBL" id="UZAH01029389">
    <property type="protein sequence ID" value="VDP05794.1"/>
    <property type="molecule type" value="Genomic_DNA"/>
</dbReference>
<dbReference type="WBParaSite" id="HPBE_0001638401-mRNA-1">
    <property type="protein sequence ID" value="HPBE_0001638401-mRNA-1"/>
    <property type="gene ID" value="HPBE_0001638401"/>
</dbReference>
<accession>A0A3P8BK67</accession>
<evidence type="ECO:0000313" key="2">
    <source>
        <dbReference type="Proteomes" id="UP000050761"/>
    </source>
</evidence>
<reference evidence="1 2" key="1">
    <citation type="submission" date="2018-11" db="EMBL/GenBank/DDBJ databases">
        <authorList>
            <consortium name="Pathogen Informatics"/>
        </authorList>
    </citation>
    <scope>NUCLEOTIDE SEQUENCE [LARGE SCALE GENOMIC DNA]</scope>
</reference>
<gene>
    <name evidence="1" type="ORF">HPBE_LOCUS16383</name>
</gene>
<evidence type="ECO:0000313" key="1">
    <source>
        <dbReference type="EMBL" id="VDP05794.1"/>
    </source>
</evidence>
<name>A0A183G4E3_HELPZ</name>
<reference evidence="3" key="2">
    <citation type="submission" date="2019-09" db="UniProtKB">
        <authorList>
            <consortium name="WormBaseParasite"/>
        </authorList>
    </citation>
    <scope>IDENTIFICATION</scope>
</reference>
<dbReference type="AlphaFoldDB" id="A0A183G4E3"/>
<proteinExistence type="predicted"/>
<dbReference type="Proteomes" id="UP000050761">
    <property type="component" value="Unassembled WGS sequence"/>
</dbReference>
<keyword evidence="2" id="KW-1185">Reference proteome</keyword>